<evidence type="ECO:0000313" key="5">
    <source>
        <dbReference type="Proteomes" id="UP000682877"/>
    </source>
</evidence>
<accession>A0A8S1ZP65</accession>
<evidence type="ECO:0000313" key="4">
    <source>
        <dbReference type="EMBL" id="CAE5960163.1"/>
    </source>
</evidence>
<evidence type="ECO:0000256" key="2">
    <source>
        <dbReference type="SAM" id="MobiDB-lite"/>
    </source>
</evidence>
<keyword evidence="5" id="KW-1185">Reference proteome</keyword>
<dbReference type="SUPFAM" id="SSF54236">
    <property type="entry name" value="Ubiquitin-like"/>
    <property type="match status" value="2"/>
</dbReference>
<evidence type="ECO:0000259" key="3">
    <source>
        <dbReference type="PROSITE" id="PS50053"/>
    </source>
</evidence>
<dbReference type="SMART" id="SM00213">
    <property type="entry name" value="UBQ"/>
    <property type="match status" value="2"/>
</dbReference>
<protein>
    <recommendedName>
        <fullName evidence="3">Ubiquitin-like domain-containing protein</fullName>
    </recommendedName>
</protein>
<dbReference type="FunFam" id="3.10.20.90:FF:000160">
    <property type="entry name" value="Polyubiquitin-C"/>
    <property type="match status" value="1"/>
</dbReference>
<dbReference type="InterPro" id="IPR000626">
    <property type="entry name" value="Ubiquitin-like_dom"/>
</dbReference>
<reference evidence="4" key="1">
    <citation type="submission" date="2021-01" db="EMBL/GenBank/DDBJ databases">
        <authorList>
            <person name="Bezrukov I."/>
        </authorList>
    </citation>
    <scope>NUCLEOTIDE SEQUENCE</scope>
</reference>
<dbReference type="InterPro" id="IPR050158">
    <property type="entry name" value="Ubiquitin_ubiquitin-like"/>
</dbReference>
<dbReference type="InterPro" id="IPR029071">
    <property type="entry name" value="Ubiquitin-like_domsf"/>
</dbReference>
<keyword evidence="1" id="KW-1017">Isopeptide bond</keyword>
<dbReference type="Proteomes" id="UP000682877">
    <property type="component" value="Chromosome 1"/>
</dbReference>
<organism evidence="4 5">
    <name type="scientific">Arabidopsis arenosa</name>
    <name type="common">Sand rock-cress</name>
    <name type="synonym">Cardaminopsis arenosa</name>
    <dbReference type="NCBI Taxonomy" id="38785"/>
    <lineage>
        <taxon>Eukaryota</taxon>
        <taxon>Viridiplantae</taxon>
        <taxon>Streptophyta</taxon>
        <taxon>Embryophyta</taxon>
        <taxon>Tracheophyta</taxon>
        <taxon>Spermatophyta</taxon>
        <taxon>Magnoliopsida</taxon>
        <taxon>eudicotyledons</taxon>
        <taxon>Gunneridae</taxon>
        <taxon>Pentapetalae</taxon>
        <taxon>rosids</taxon>
        <taxon>malvids</taxon>
        <taxon>Brassicales</taxon>
        <taxon>Brassicaceae</taxon>
        <taxon>Camelineae</taxon>
        <taxon>Arabidopsis</taxon>
    </lineage>
</organism>
<feature type="region of interest" description="Disordered" evidence="2">
    <location>
        <begin position="1"/>
        <end position="24"/>
    </location>
</feature>
<feature type="domain" description="Ubiquitin-like" evidence="3">
    <location>
        <begin position="110"/>
        <end position="181"/>
    </location>
</feature>
<dbReference type="Pfam" id="PF00240">
    <property type="entry name" value="ubiquitin"/>
    <property type="match status" value="2"/>
</dbReference>
<dbReference type="PANTHER" id="PTHR10666">
    <property type="entry name" value="UBIQUITIN"/>
    <property type="match status" value="1"/>
</dbReference>
<gene>
    <name evidence="4" type="ORF">AARE701A_LOCUS3617</name>
</gene>
<name>A0A8S1ZP65_ARAAE</name>
<evidence type="ECO:0000256" key="1">
    <source>
        <dbReference type="ARBA" id="ARBA00022499"/>
    </source>
</evidence>
<dbReference type="GO" id="GO:0003729">
    <property type="term" value="F:mRNA binding"/>
    <property type="evidence" value="ECO:0007669"/>
    <property type="project" value="UniProtKB-ARBA"/>
</dbReference>
<feature type="domain" description="Ubiquitin-like" evidence="3">
    <location>
        <begin position="273"/>
        <end position="345"/>
    </location>
</feature>
<dbReference type="PRINTS" id="PR00348">
    <property type="entry name" value="UBIQUITIN"/>
</dbReference>
<dbReference type="PROSITE" id="PS50053">
    <property type="entry name" value="UBIQUITIN_2"/>
    <property type="match status" value="2"/>
</dbReference>
<proteinExistence type="predicted"/>
<dbReference type="Gene3D" id="3.10.20.90">
    <property type="entry name" value="Phosphatidylinositol 3-kinase Catalytic Subunit, Chain A, domain 1"/>
    <property type="match status" value="2"/>
</dbReference>
<dbReference type="InterPro" id="IPR019956">
    <property type="entry name" value="Ubiquitin_dom"/>
</dbReference>
<dbReference type="EMBL" id="LR999451">
    <property type="protein sequence ID" value="CAE5960163.1"/>
    <property type="molecule type" value="Genomic_DNA"/>
</dbReference>
<sequence length="345" mass="39333">MRQGQLEGRVKDEEDEEPQSTPLSFGQEFVSFVKAENPNCIGIDEVEYFASWDKVKDGPKKRELEKTLKKMQAKQAELCMIRIELVADAAKIMFKQDNASSSDQCAVTRMQIYVRDMIETFMNLEVKGSDTIKSIKEKIQDKEGFLVVDQRLVYHGKQLEDGRTIDDCHIQDGSILNFILRISHKAMDGKTTINLEVDSSKTIDLKIDEDHTSCGNIPPKIRHGKVMQLFMKTVDEKTMINLEVDSSKTIDLKINENPTRRKNGPDLRHGEGMHIFIKPLTGKRIALNVTNCETIDNVKAKIQDREGIPGDHQRLFFAGRQLEDGRTVADYNIQNNSTLHLVQRL</sequence>
<dbReference type="AlphaFoldDB" id="A0A8S1ZP65"/>